<dbReference type="Proteomes" id="UP001634747">
    <property type="component" value="Unassembled WGS sequence"/>
</dbReference>
<dbReference type="PANTHER" id="PTHR13754:SF13">
    <property type="entry name" value="METALLO-BETA-LACTAMASE SUPERFAMILY PROTEIN (AFU_ORTHOLOGUE AFUA_3G07630)"/>
    <property type="match status" value="1"/>
</dbReference>
<dbReference type="CDD" id="cd07713">
    <property type="entry name" value="DHPS-like_MBL-fold"/>
    <property type="match status" value="1"/>
</dbReference>
<feature type="domain" description="Metallo-beta-lactamase" evidence="2">
    <location>
        <begin position="43"/>
        <end position="267"/>
    </location>
</feature>
<reference evidence="3 4" key="1">
    <citation type="submission" date="2024-12" db="EMBL/GenBank/DDBJ databases">
        <authorList>
            <person name="Lee Y."/>
        </authorList>
    </citation>
    <scope>NUCLEOTIDE SEQUENCE [LARGE SCALE GENOMIC DNA]</scope>
    <source>
        <strain evidence="3 4">03SUJ4</strain>
    </source>
</reference>
<dbReference type="InterPro" id="IPR001279">
    <property type="entry name" value="Metallo-B-lactamas"/>
</dbReference>
<keyword evidence="4" id="KW-1185">Reference proteome</keyword>
<feature type="chain" id="PRO_5047071545" evidence="1">
    <location>
        <begin position="23"/>
        <end position="296"/>
    </location>
</feature>
<keyword evidence="1" id="KW-0732">Signal</keyword>
<evidence type="ECO:0000259" key="2">
    <source>
        <dbReference type="SMART" id="SM00849"/>
    </source>
</evidence>
<evidence type="ECO:0000313" key="4">
    <source>
        <dbReference type="Proteomes" id="UP001634747"/>
    </source>
</evidence>
<comment type="caution">
    <text evidence="3">The sequence shown here is derived from an EMBL/GenBank/DDBJ whole genome shotgun (WGS) entry which is preliminary data.</text>
</comment>
<dbReference type="Pfam" id="PF00753">
    <property type="entry name" value="Lactamase_B"/>
    <property type="match status" value="1"/>
</dbReference>
<proteinExistence type="predicted"/>
<dbReference type="InterPro" id="IPR052926">
    <property type="entry name" value="Metallo-beta-lactamase_dom"/>
</dbReference>
<protein>
    <submittedName>
        <fullName evidence="3">MBL fold metallo-hydrolase</fullName>
    </submittedName>
</protein>
<dbReference type="PANTHER" id="PTHR13754">
    <property type="entry name" value="METALLO-BETA-LACTAMASE SUPERFAMILY PROTEIN"/>
    <property type="match status" value="1"/>
</dbReference>
<dbReference type="EMBL" id="JBJYXY010000001">
    <property type="protein sequence ID" value="MFN2974180.1"/>
    <property type="molecule type" value="Genomic_DNA"/>
</dbReference>
<gene>
    <name evidence="3" type="ORF">ACK2TP_00250</name>
</gene>
<evidence type="ECO:0000313" key="3">
    <source>
        <dbReference type="EMBL" id="MFN2974180.1"/>
    </source>
</evidence>
<dbReference type="RefSeq" id="WP_263414248.1">
    <property type="nucleotide sequence ID" value="NZ_BAABBH010000001.1"/>
</dbReference>
<dbReference type="InterPro" id="IPR041712">
    <property type="entry name" value="DHPS-like_MBL-fold"/>
</dbReference>
<feature type="signal peptide" evidence="1">
    <location>
        <begin position="1"/>
        <end position="22"/>
    </location>
</feature>
<dbReference type="InterPro" id="IPR036866">
    <property type="entry name" value="RibonucZ/Hydroxyglut_hydro"/>
</dbReference>
<dbReference type="SUPFAM" id="SSF56281">
    <property type="entry name" value="Metallo-hydrolase/oxidoreductase"/>
    <property type="match status" value="1"/>
</dbReference>
<organism evidence="3 4">
    <name type="scientific">Terriglobus aquaticus</name>
    <dbReference type="NCBI Taxonomy" id="940139"/>
    <lineage>
        <taxon>Bacteria</taxon>
        <taxon>Pseudomonadati</taxon>
        <taxon>Acidobacteriota</taxon>
        <taxon>Terriglobia</taxon>
        <taxon>Terriglobales</taxon>
        <taxon>Acidobacteriaceae</taxon>
        <taxon>Terriglobus</taxon>
    </lineage>
</organism>
<accession>A0ABW9KEY5</accession>
<name>A0ABW9KEY5_9BACT</name>
<dbReference type="Gene3D" id="3.60.15.10">
    <property type="entry name" value="Ribonuclease Z/Hydroxyacylglutathione hydrolase-like"/>
    <property type="match status" value="1"/>
</dbReference>
<dbReference type="SMART" id="SM00849">
    <property type="entry name" value="Lactamase_B"/>
    <property type="match status" value="1"/>
</dbReference>
<evidence type="ECO:0000256" key="1">
    <source>
        <dbReference type="SAM" id="SignalP"/>
    </source>
</evidence>
<sequence>MPNVARLLTTLFLLCLPAAIRAENRVTILNDAFGNRPNLQQDWGYSALIEFEGKRILFDTGDNIALFQRNVEALHVDLTHLDMVILTHAHGDHTSGLRYVLAKNPHVPIYAPADPYFTGTTLPPAFLTTDARPELPANMRYFGGNGTPTGRKGWVAWTDTNLTAVDHDVTIAPHIRLVSLVSDKPAFKDLREISLVLETPSGPVVFVGCSHPGIERILAAATAGGTGKPVVFLAGGLHLLMDTPQQVDATLTTLQQQYRVQTLAIGHCSGELTFLRARQMWGDHYRYAGLGETLTF</sequence>